<accession>A0A494VQT7</accession>
<name>A0A494VQT7_9SPHI</name>
<dbReference type="InterPro" id="IPR029047">
    <property type="entry name" value="HSP70_peptide-bd_sf"/>
</dbReference>
<dbReference type="Pfam" id="PF00012">
    <property type="entry name" value="HSP70"/>
    <property type="match status" value="1"/>
</dbReference>
<dbReference type="Gene3D" id="2.60.34.10">
    <property type="entry name" value="Substrate Binding Domain Of DNAk, Chain A, domain 1"/>
    <property type="match status" value="1"/>
</dbReference>
<comment type="similarity">
    <text evidence="1">Belongs to the heat shock protein 70 family.</text>
</comment>
<dbReference type="Proteomes" id="UP000270046">
    <property type="component" value="Chromosome"/>
</dbReference>
<dbReference type="KEGG" id="muh:HYN43_022805"/>
<dbReference type="SUPFAM" id="SSF53067">
    <property type="entry name" value="Actin-like ATPase domain"/>
    <property type="match status" value="2"/>
</dbReference>
<dbReference type="Gene3D" id="3.90.640.10">
    <property type="entry name" value="Actin, Chain A, domain 4"/>
    <property type="match status" value="1"/>
</dbReference>
<dbReference type="InterPro" id="IPR043129">
    <property type="entry name" value="ATPase_NBD"/>
</dbReference>
<proteinExistence type="inferred from homology"/>
<dbReference type="AlphaFoldDB" id="A0A494VQT7"/>
<dbReference type="PRINTS" id="PR00301">
    <property type="entry name" value="HEATSHOCK70"/>
</dbReference>
<dbReference type="RefSeq" id="WP_119406229.1">
    <property type="nucleotide sequence ID" value="NZ_CP032869.1"/>
</dbReference>
<evidence type="ECO:0000313" key="5">
    <source>
        <dbReference type="EMBL" id="AYL97946.1"/>
    </source>
</evidence>
<evidence type="ECO:0000256" key="4">
    <source>
        <dbReference type="SAM" id="Coils"/>
    </source>
</evidence>
<dbReference type="PANTHER" id="PTHR19375">
    <property type="entry name" value="HEAT SHOCK PROTEIN 70KDA"/>
    <property type="match status" value="1"/>
</dbReference>
<sequence>MKNIDFGIDLGTTNSGIGRYENGKVQVLKNPVGLGEILPSVVSFYRGRTLVGNKAREQYLTNAGNVFGAFKRKMGTAENYAVTSAEGVTQLSPVDLSAYILKELKNYVPGTSIEAAVITIPASFDTIQSNATKQAGYQAGFKEVVLLQEPIAACLAYANLSNLNIEDEQKWLVYDFGGGTFDVALVYINKRELRVLDNRGNNFLGGVDIDHAFLAGTVVPKLSTITGDSDMWNKLVSKDGAYEKLWYYLGYKAEEAKKELSVSQTTWMEIDFPELEILTDIELSRDAINSAVKPKYKESEKFVIELLAENNLTFKDIERVILVGGTTYIPFIKDALRGLGVKVDDSIDPTTAVITGAAYFAGAHQQSEGVDDNPAAHVVNKIDVKLSYETYSNDLEELIAFKATDGFAGHYRITRADGGFDTGLLQFNQTANEFVTLLPKAKNNFKLSIYNNGQQPVFETTAITISHGLYGVAGQLLPEDICIELDSKEDNTYLEVIFKRNNILPLSKTLYKTFSRSIIKNSTDKLIINVVEGKSGTLPGSNLSIGYIAIEGSDLQGDLIQGTDVEIQLDIDESRGLKVDVYIPSTGQQISQSFHISAKEVNLEKMLLDIAAAENTLDAEIAESSKSEAYELSAMFQRIKEELQLLKQKIHETKNDKVTEERYRLDDTKRKLLSELDSLTRSRDVFMATSLYKKEKERYLAQEKYATAVQKAALKKIFDGEKELLQSGDKHLIKRATQELESLNDKIFLQNDEAFISLFWQLNSLPEFYYADISNLAELSEAGQKAIEKRDYLNLKHIVTVMFNKVDDVYKVRRNSDNEHFQHMQKNPTFKTGLS</sequence>
<dbReference type="GO" id="GO:0140662">
    <property type="term" value="F:ATP-dependent protein folding chaperone"/>
    <property type="evidence" value="ECO:0007669"/>
    <property type="project" value="InterPro"/>
</dbReference>
<dbReference type="InterPro" id="IPR013126">
    <property type="entry name" value="Hsp_70_fam"/>
</dbReference>
<evidence type="ECO:0000256" key="1">
    <source>
        <dbReference type="ARBA" id="ARBA00007381"/>
    </source>
</evidence>
<dbReference type="FunFam" id="3.30.420.40:FF:000028">
    <property type="entry name" value="heat shock 70 kDa protein-like"/>
    <property type="match status" value="1"/>
</dbReference>
<keyword evidence="6" id="KW-1185">Reference proteome</keyword>
<protein>
    <submittedName>
        <fullName evidence="5">Hsp70 family protein</fullName>
    </submittedName>
</protein>
<organism evidence="5 6">
    <name type="scientific">Mucilaginibacter celer</name>
    <dbReference type="NCBI Taxonomy" id="2305508"/>
    <lineage>
        <taxon>Bacteria</taxon>
        <taxon>Pseudomonadati</taxon>
        <taxon>Bacteroidota</taxon>
        <taxon>Sphingobacteriia</taxon>
        <taxon>Sphingobacteriales</taxon>
        <taxon>Sphingobacteriaceae</taxon>
        <taxon>Mucilaginibacter</taxon>
    </lineage>
</organism>
<gene>
    <name evidence="5" type="ORF">HYN43_022805</name>
</gene>
<dbReference type="GO" id="GO:0005524">
    <property type="term" value="F:ATP binding"/>
    <property type="evidence" value="ECO:0007669"/>
    <property type="project" value="UniProtKB-KW"/>
</dbReference>
<dbReference type="InterPro" id="IPR018181">
    <property type="entry name" value="Heat_shock_70_CS"/>
</dbReference>
<dbReference type="Gene3D" id="3.30.420.40">
    <property type="match status" value="2"/>
</dbReference>
<dbReference type="SUPFAM" id="SSF100920">
    <property type="entry name" value="Heat shock protein 70kD (HSP70), peptide-binding domain"/>
    <property type="match status" value="1"/>
</dbReference>
<keyword evidence="3" id="KW-0067">ATP-binding</keyword>
<dbReference type="CDD" id="cd24029">
    <property type="entry name" value="ASKHA_NBD_HSP70_DnaK_HscA_HscC"/>
    <property type="match status" value="1"/>
</dbReference>
<keyword evidence="2" id="KW-0547">Nucleotide-binding</keyword>
<evidence type="ECO:0000256" key="3">
    <source>
        <dbReference type="ARBA" id="ARBA00022840"/>
    </source>
</evidence>
<dbReference type="OrthoDB" id="9766019at2"/>
<evidence type="ECO:0000256" key="2">
    <source>
        <dbReference type="ARBA" id="ARBA00022741"/>
    </source>
</evidence>
<dbReference type="PROSITE" id="PS00297">
    <property type="entry name" value="HSP70_1"/>
    <property type="match status" value="1"/>
</dbReference>
<feature type="coiled-coil region" evidence="4">
    <location>
        <begin position="596"/>
        <end position="656"/>
    </location>
</feature>
<reference evidence="5 6" key="1">
    <citation type="submission" date="2018-10" db="EMBL/GenBank/DDBJ databases">
        <title>Genome sequencing of Mucilaginibacter sp. HYN0043.</title>
        <authorList>
            <person name="Kim M."/>
            <person name="Yi H."/>
        </authorList>
    </citation>
    <scope>NUCLEOTIDE SEQUENCE [LARGE SCALE GENOMIC DNA]</scope>
    <source>
        <strain evidence="5 6">HYN0043</strain>
    </source>
</reference>
<dbReference type="PROSITE" id="PS01036">
    <property type="entry name" value="HSP70_3"/>
    <property type="match status" value="1"/>
</dbReference>
<evidence type="ECO:0000313" key="6">
    <source>
        <dbReference type="Proteomes" id="UP000270046"/>
    </source>
</evidence>
<dbReference type="EMBL" id="CP032869">
    <property type="protein sequence ID" value="AYL97946.1"/>
    <property type="molecule type" value="Genomic_DNA"/>
</dbReference>
<keyword evidence="4" id="KW-0175">Coiled coil</keyword>